<proteinExistence type="predicted"/>
<reference evidence="2" key="1">
    <citation type="submission" date="2023-10" db="EMBL/GenBank/DDBJ databases">
        <authorList>
            <person name="Chen Y."/>
            <person name="Shah S."/>
            <person name="Dougan E. K."/>
            <person name="Thang M."/>
            <person name="Chan C."/>
        </authorList>
    </citation>
    <scope>NUCLEOTIDE SEQUENCE [LARGE SCALE GENOMIC DNA]</scope>
</reference>
<evidence type="ECO:0000313" key="3">
    <source>
        <dbReference type="Proteomes" id="UP001189429"/>
    </source>
</evidence>
<protein>
    <submittedName>
        <fullName evidence="2">Uncharacterized protein</fullName>
    </submittedName>
</protein>
<name>A0ABN9RLI8_9DINO</name>
<comment type="caution">
    <text evidence="2">The sequence shown here is derived from an EMBL/GenBank/DDBJ whole genome shotgun (WGS) entry which is preliminary data.</text>
</comment>
<feature type="region of interest" description="Disordered" evidence="1">
    <location>
        <begin position="449"/>
        <end position="520"/>
    </location>
</feature>
<gene>
    <name evidence="2" type="ORF">PCOR1329_LOCUS21843</name>
</gene>
<sequence>MPRLQELQADFLQFFPGHDVAGLWHHRWEILAGKGPGAANAPEALSAARQYKASLDAEKGGPRPPRPARGWDAKWDFMSTPGKRARDSPTVAGGVFRVAAQGLEALHRRDSAASEGADSDLRDAWLRKTLGEGMRRHLIELAGKARGKWLERIRSDRRRDDRDDADSNYSSGRPRETDAVFDSFLEQLLAECRQEAERVGASLEDLALAAWWQKYVEQGVGTKCSDPDKTWPWALFLNELVGAKERVAPCSLHAAERCRRHLRCLLAAARHLLSHDSEQSRSEYLGRLQRAREEPRCRGCAAQLHRRLEDLGMAGSGDPGPERVVEALGEAARSRQASRISASALRYCRGEISRTFRNGKQAGVPLESLASRLASGDESPLKDLKLTAVVYHGKHFVVEGNCRLWCLKEAARRMGRDLEVQVEVVDLHLGFVRQQDAGQPAPRAFFQRFSTKTDGESVDWDGDDGRAGPDGTSRAPEGGAPPLAEPGGPLPASAASPPGTSTGEGAARARGGQEERGFDDAFRGLGGRQLVEAKFSELCGLHHPANGGGPEDYQRLQHAYDRALARASAAPVSVQPTPPSRRQLTAASAQGRAVGSSRGRCIKASFPQRCMQCSGQIEVGSSIRKAGPGWCHDECVQYSP</sequence>
<feature type="region of interest" description="Disordered" evidence="1">
    <location>
        <begin position="54"/>
        <end position="74"/>
    </location>
</feature>
<dbReference type="EMBL" id="CAUYUJ010007225">
    <property type="protein sequence ID" value="CAK0820013.1"/>
    <property type="molecule type" value="Genomic_DNA"/>
</dbReference>
<evidence type="ECO:0000313" key="2">
    <source>
        <dbReference type="EMBL" id="CAK0820013.1"/>
    </source>
</evidence>
<feature type="compositionally biased region" description="Low complexity" evidence="1">
    <location>
        <begin position="475"/>
        <end position="510"/>
    </location>
</feature>
<keyword evidence="3" id="KW-1185">Reference proteome</keyword>
<organism evidence="2 3">
    <name type="scientific">Prorocentrum cordatum</name>
    <dbReference type="NCBI Taxonomy" id="2364126"/>
    <lineage>
        <taxon>Eukaryota</taxon>
        <taxon>Sar</taxon>
        <taxon>Alveolata</taxon>
        <taxon>Dinophyceae</taxon>
        <taxon>Prorocentrales</taxon>
        <taxon>Prorocentraceae</taxon>
        <taxon>Prorocentrum</taxon>
    </lineage>
</organism>
<evidence type="ECO:0000256" key="1">
    <source>
        <dbReference type="SAM" id="MobiDB-lite"/>
    </source>
</evidence>
<feature type="compositionally biased region" description="Basic and acidic residues" evidence="1">
    <location>
        <begin position="511"/>
        <end position="520"/>
    </location>
</feature>
<dbReference type="Proteomes" id="UP001189429">
    <property type="component" value="Unassembled WGS sequence"/>
</dbReference>
<accession>A0ABN9RLI8</accession>